<dbReference type="Gene3D" id="3.40.50.300">
    <property type="entry name" value="P-loop containing nucleotide triphosphate hydrolases"/>
    <property type="match status" value="1"/>
</dbReference>
<dbReference type="AlphaFoldDB" id="A0AAE1MWC0"/>
<dbReference type="Gene3D" id="3.40.50.10140">
    <property type="entry name" value="Toll/interleukin-1 receptor homology (TIR) domain"/>
    <property type="match status" value="1"/>
</dbReference>
<dbReference type="SMART" id="SM00255">
    <property type="entry name" value="TIR"/>
    <property type="match status" value="1"/>
</dbReference>
<dbReference type="InterPro" id="IPR042197">
    <property type="entry name" value="Apaf_helical"/>
</dbReference>
<keyword evidence="7" id="KW-1185">Reference proteome</keyword>
<evidence type="ECO:0000259" key="5">
    <source>
        <dbReference type="PROSITE" id="PS50104"/>
    </source>
</evidence>
<dbReference type="EMBL" id="JAWXYG010000003">
    <property type="protein sequence ID" value="KAK4278443.1"/>
    <property type="molecule type" value="Genomic_DNA"/>
</dbReference>
<evidence type="ECO:0000256" key="3">
    <source>
        <dbReference type="ARBA" id="ARBA00022821"/>
    </source>
</evidence>
<dbReference type="SUPFAM" id="SSF52058">
    <property type="entry name" value="L domain-like"/>
    <property type="match status" value="1"/>
</dbReference>
<dbReference type="Pfam" id="PF23282">
    <property type="entry name" value="WHD_ROQ1"/>
    <property type="match status" value="1"/>
</dbReference>
<keyword evidence="2" id="KW-0677">Repeat</keyword>
<dbReference type="Proteomes" id="UP001293593">
    <property type="component" value="Unassembled WGS sequence"/>
</dbReference>
<evidence type="ECO:0000256" key="2">
    <source>
        <dbReference type="ARBA" id="ARBA00022737"/>
    </source>
</evidence>
<dbReference type="FunFam" id="3.40.50.10140:FF:000007">
    <property type="entry name" value="Disease resistance protein (TIR-NBS-LRR class)"/>
    <property type="match status" value="1"/>
</dbReference>
<evidence type="ECO:0000256" key="4">
    <source>
        <dbReference type="ARBA" id="ARBA00023027"/>
    </source>
</evidence>
<dbReference type="InterPro" id="IPR027417">
    <property type="entry name" value="P-loop_NTPase"/>
</dbReference>
<dbReference type="InterPro" id="IPR000157">
    <property type="entry name" value="TIR_dom"/>
</dbReference>
<dbReference type="SUPFAM" id="SSF52540">
    <property type="entry name" value="P-loop containing nucleoside triphosphate hydrolases"/>
    <property type="match status" value="1"/>
</dbReference>
<protein>
    <recommendedName>
        <fullName evidence="5">TIR domain-containing protein</fullName>
    </recommendedName>
</protein>
<accession>A0AAE1MWC0</accession>
<dbReference type="Pfam" id="PF01582">
    <property type="entry name" value="TIR"/>
    <property type="match status" value="1"/>
</dbReference>
<dbReference type="InterPro" id="IPR035897">
    <property type="entry name" value="Toll_tir_struct_dom_sf"/>
</dbReference>
<dbReference type="InterPro" id="IPR032675">
    <property type="entry name" value="LRR_dom_sf"/>
</dbReference>
<evidence type="ECO:0000313" key="7">
    <source>
        <dbReference type="Proteomes" id="UP001293593"/>
    </source>
</evidence>
<dbReference type="InterPro" id="IPR002182">
    <property type="entry name" value="NB-ARC"/>
</dbReference>
<dbReference type="Pfam" id="PF00931">
    <property type="entry name" value="NB-ARC"/>
    <property type="match status" value="1"/>
</dbReference>
<dbReference type="SUPFAM" id="SSF46785">
    <property type="entry name" value="Winged helix' DNA-binding domain"/>
    <property type="match status" value="1"/>
</dbReference>
<dbReference type="InterPro" id="IPR058192">
    <property type="entry name" value="WHD_ROQ1-like"/>
</dbReference>
<organism evidence="6 7">
    <name type="scientific">Acacia crassicarpa</name>
    <name type="common">northern wattle</name>
    <dbReference type="NCBI Taxonomy" id="499986"/>
    <lineage>
        <taxon>Eukaryota</taxon>
        <taxon>Viridiplantae</taxon>
        <taxon>Streptophyta</taxon>
        <taxon>Embryophyta</taxon>
        <taxon>Tracheophyta</taxon>
        <taxon>Spermatophyta</taxon>
        <taxon>Magnoliopsida</taxon>
        <taxon>eudicotyledons</taxon>
        <taxon>Gunneridae</taxon>
        <taxon>Pentapetalae</taxon>
        <taxon>rosids</taxon>
        <taxon>fabids</taxon>
        <taxon>Fabales</taxon>
        <taxon>Fabaceae</taxon>
        <taxon>Caesalpinioideae</taxon>
        <taxon>mimosoid clade</taxon>
        <taxon>Acacieae</taxon>
        <taxon>Acacia</taxon>
    </lineage>
</organism>
<dbReference type="Gene3D" id="3.80.10.10">
    <property type="entry name" value="Ribonuclease Inhibitor"/>
    <property type="match status" value="1"/>
</dbReference>
<dbReference type="PROSITE" id="PS50104">
    <property type="entry name" value="TIR"/>
    <property type="match status" value="1"/>
</dbReference>
<gene>
    <name evidence="6" type="ORF">QN277_016288</name>
</gene>
<dbReference type="GO" id="GO:0007165">
    <property type="term" value="P:signal transduction"/>
    <property type="evidence" value="ECO:0007669"/>
    <property type="project" value="InterPro"/>
</dbReference>
<name>A0AAE1MWC0_9FABA</name>
<dbReference type="PRINTS" id="PR00364">
    <property type="entry name" value="DISEASERSIST"/>
</dbReference>
<keyword evidence="4" id="KW-0520">NAD</keyword>
<dbReference type="GO" id="GO:0006952">
    <property type="term" value="P:defense response"/>
    <property type="evidence" value="ECO:0007669"/>
    <property type="project" value="UniProtKB-KW"/>
</dbReference>
<keyword evidence="1" id="KW-0433">Leucine-rich repeat</keyword>
<reference evidence="6" key="1">
    <citation type="submission" date="2023-10" db="EMBL/GenBank/DDBJ databases">
        <title>Chromosome-level genome of the transformable northern wattle, Acacia crassicarpa.</title>
        <authorList>
            <person name="Massaro I."/>
            <person name="Sinha N.R."/>
            <person name="Poethig S."/>
            <person name="Leichty A.R."/>
        </authorList>
    </citation>
    <scope>NUCLEOTIDE SEQUENCE</scope>
    <source>
        <strain evidence="6">Acra3RX</strain>
        <tissue evidence="6">Leaf</tissue>
    </source>
</reference>
<feature type="domain" description="TIR" evidence="5">
    <location>
        <begin position="16"/>
        <end position="183"/>
    </location>
</feature>
<comment type="caution">
    <text evidence="6">The sequence shown here is derived from an EMBL/GenBank/DDBJ whole genome shotgun (WGS) entry which is preliminary data.</text>
</comment>
<dbReference type="InterPro" id="IPR036390">
    <property type="entry name" value="WH_DNA-bd_sf"/>
</dbReference>
<sequence length="788" mass="89326">MASASSSSGPAPNAPRKNDVFISFRGEDTRYNFTSHLHAALNGALLKVFRDDKNLEKGDEIKPSLIQAIKDSSVSVIVFSKDYASSKWCLDELHQIVQYRKDEGQYLIPIFYKVDPTDVRHQTGAYEEAFEKYDKNSELHPDRVNGWRAALSEAGQLSGFHCQTSTDESNLIKDIVTHVDKKLKCLYNCQVTLKDAIGIDETIKPIEELLEKSDKVGIWGMGGLGKTTMAKALFAKLSFRYHNCCFLENIREAIARSGSKDVCNSLVSGLLGPNTHNNSSNAFGRTGFLDAKLRHIKAFVVLDDVESSEQLEDLKELCDVLGEGSKVIITTRDMRLLRGNGYNIHEAKGLDYDNSRRLFIYKAFGPNHPEYVGYEHLIDGFVDYTQHNPLALKVLGTFLAGSVDEKEWDSLLRELRAGNPDDRIQKVLRLSYDNGLKYKEQQIFLDIACFLKGESEEFVEELLKSYTFYSTIGIQTLIDKALIVKSNGKVEMHDLLQEMGLQIVREESKEEPGKRSRLWDPSEIYDVLKNCEGEKEVQGIMFEISRSRPLKLTAKAFNEMKRIRFLKFYSSNGMVTIPTSLELISTKIRYFHWEGYPGKSLPSNFCAELLLELNLKESMVETLWEGVQDLANLRRLILSKCHNLRKLPDLSKACSLESVDLSHCERLRDMDASLLLNQSLISLDFSYCSDLITELPVSLRHLSKLQYLSVKGCTALRSLPELPPSFRKLIATDCTSLENVSIAKRFLFTKPSEEQAKGSLLKADHEKERVTVSYSFLPEMIRIPSIFL</sequence>
<dbReference type="PANTHER" id="PTHR11017">
    <property type="entry name" value="LEUCINE-RICH REPEAT-CONTAINING PROTEIN"/>
    <property type="match status" value="1"/>
</dbReference>
<evidence type="ECO:0000256" key="1">
    <source>
        <dbReference type="ARBA" id="ARBA00022614"/>
    </source>
</evidence>
<keyword evidence="3" id="KW-0611">Plant defense</keyword>
<evidence type="ECO:0000313" key="6">
    <source>
        <dbReference type="EMBL" id="KAK4278443.1"/>
    </source>
</evidence>
<dbReference type="PANTHER" id="PTHR11017:SF479">
    <property type="entry name" value="DISEASE RESISTANCE PROTEIN (TIR-NBS-LRR CLASS) FAMILY"/>
    <property type="match status" value="1"/>
</dbReference>
<dbReference type="Gene3D" id="1.10.8.430">
    <property type="entry name" value="Helical domain of apoptotic protease-activating factors"/>
    <property type="match status" value="1"/>
</dbReference>
<dbReference type="InterPro" id="IPR044974">
    <property type="entry name" value="Disease_R_plants"/>
</dbReference>
<dbReference type="SUPFAM" id="SSF52200">
    <property type="entry name" value="Toll/Interleukin receptor TIR domain"/>
    <property type="match status" value="1"/>
</dbReference>
<dbReference type="GO" id="GO:0043531">
    <property type="term" value="F:ADP binding"/>
    <property type="evidence" value="ECO:0007669"/>
    <property type="project" value="InterPro"/>
</dbReference>
<proteinExistence type="predicted"/>